<keyword evidence="1" id="KW-0472">Membrane</keyword>
<evidence type="ECO:0000313" key="3">
    <source>
        <dbReference type="Proteomes" id="UP000003019"/>
    </source>
</evidence>
<keyword evidence="1" id="KW-1133">Transmembrane helix</keyword>
<dbReference type="PATRIC" id="fig|1032488.3.peg.108"/>
<dbReference type="AlphaFoldDB" id="G4CET3"/>
<sequence>MLMVFGVTSIPKLPLPLKFFLIYYLIYLNFLIFSYLELPLKNHLTAIAE</sequence>
<proteinExistence type="predicted"/>
<evidence type="ECO:0000256" key="1">
    <source>
        <dbReference type="SAM" id="Phobius"/>
    </source>
</evidence>
<protein>
    <submittedName>
        <fullName evidence="2">Uncharacterized protein</fullName>
    </submittedName>
</protein>
<evidence type="ECO:0000313" key="2">
    <source>
        <dbReference type="EMBL" id="EGY53668.1"/>
    </source>
</evidence>
<keyword evidence="3" id="KW-1185">Reference proteome</keyword>
<dbReference type="EMBL" id="AGAY01000004">
    <property type="protein sequence ID" value="EGY53668.1"/>
    <property type="molecule type" value="Genomic_DNA"/>
</dbReference>
<dbReference type="HOGENOM" id="CLU_3138160_0_0_4"/>
<feature type="transmembrane region" description="Helical" evidence="1">
    <location>
        <begin position="20"/>
        <end position="38"/>
    </location>
</feature>
<dbReference type="Proteomes" id="UP000003019">
    <property type="component" value="Unassembled WGS sequence"/>
</dbReference>
<gene>
    <name evidence="2" type="ORF">HMPREF9371_0122</name>
</gene>
<organism evidence="2 3">
    <name type="scientific">Neisseria shayeganii 871</name>
    <dbReference type="NCBI Taxonomy" id="1032488"/>
    <lineage>
        <taxon>Bacteria</taxon>
        <taxon>Pseudomonadati</taxon>
        <taxon>Pseudomonadota</taxon>
        <taxon>Betaproteobacteria</taxon>
        <taxon>Neisseriales</taxon>
        <taxon>Neisseriaceae</taxon>
        <taxon>Neisseria</taxon>
    </lineage>
</organism>
<reference evidence="2 3" key="1">
    <citation type="submission" date="2011-05" db="EMBL/GenBank/DDBJ databases">
        <authorList>
            <person name="Muzny D."/>
            <person name="Qin X."/>
            <person name="Deng J."/>
            <person name="Jiang H."/>
            <person name="Liu Y."/>
            <person name="Qu J."/>
            <person name="Song X.-Z."/>
            <person name="Zhang L."/>
            <person name="Thornton R."/>
            <person name="Coyle M."/>
            <person name="Francisco L."/>
            <person name="Jackson L."/>
            <person name="Javaid M."/>
            <person name="Korchina V."/>
            <person name="Kovar C."/>
            <person name="Mata R."/>
            <person name="Mathew T."/>
            <person name="Ngo R."/>
            <person name="Nguyen L."/>
            <person name="Nguyen N."/>
            <person name="Okwuonu G."/>
            <person name="Ongeri F."/>
            <person name="Pham C."/>
            <person name="Simmons D."/>
            <person name="Wilczek-Boney K."/>
            <person name="Hale W."/>
            <person name="Jakkamsetti A."/>
            <person name="Pham P."/>
            <person name="Ruth R."/>
            <person name="San Lucas F."/>
            <person name="Warren J."/>
            <person name="Zhang J."/>
            <person name="Zhao Z."/>
            <person name="Zhou C."/>
            <person name="Zhu D."/>
            <person name="Lee S."/>
            <person name="Bess C."/>
            <person name="Blankenburg K."/>
            <person name="Forbes L."/>
            <person name="Fu Q."/>
            <person name="Gubbala S."/>
            <person name="Hirani K."/>
            <person name="Jayaseelan J.C."/>
            <person name="Lara F."/>
            <person name="Munidasa M."/>
            <person name="Palculict T."/>
            <person name="Patil S."/>
            <person name="Pu L.-L."/>
            <person name="Saada N."/>
            <person name="Tang L."/>
            <person name="Weissenberger G."/>
            <person name="Zhu Y."/>
            <person name="Hemphill L."/>
            <person name="Shang Y."/>
            <person name="Youmans B."/>
            <person name="Ayvaz T."/>
            <person name="Ross M."/>
            <person name="Santibanez J."/>
            <person name="Aqrawi P."/>
            <person name="Gross S."/>
            <person name="Joshi V."/>
            <person name="Fowler G."/>
            <person name="Nazareth L."/>
            <person name="Reid J."/>
            <person name="Worley K."/>
            <person name="Petrosino J."/>
            <person name="Highlander S."/>
            <person name="Gibbs R."/>
        </authorList>
    </citation>
    <scope>NUCLEOTIDE SEQUENCE [LARGE SCALE GENOMIC DNA]</scope>
    <source>
        <strain evidence="2 3">871</strain>
    </source>
</reference>
<dbReference type="STRING" id="1032488.HMPREF9371_0122"/>
<name>G4CET3_9NEIS</name>
<keyword evidence="1" id="KW-0812">Transmembrane</keyword>
<accession>G4CET3</accession>
<comment type="caution">
    <text evidence="2">The sequence shown here is derived from an EMBL/GenBank/DDBJ whole genome shotgun (WGS) entry which is preliminary data.</text>
</comment>